<comment type="caution">
    <text evidence="1">The sequence shown here is derived from an EMBL/GenBank/DDBJ whole genome shotgun (WGS) entry which is preliminary data.</text>
</comment>
<evidence type="ECO:0000313" key="1">
    <source>
        <dbReference type="EMBL" id="GHO92982.1"/>
    </source>
</evidence>
<dbReference type="Proteomes" id="UP000597444">
    <property type="component" value="Unassembled WGS sequence"/>
</dbReference>
<evidence type="ECO:0000313" key="2">
    <source>
        <dbReference type="Proteomes" id="UP000597444"/>
    </source>
</evidence>
<name>A0A8J3IKL7_9CHLR</name>
<dbReference type="EMBL" id="BNJK01000001">
    <property type="protein sequence ID" value="GHO92982.1"/>
    <property type="molecule type" value="Genomic_DNA"/>
</dbReference>
<keyword evidence="2" id="KW-1185">Reference proteome</keyword>
<sequence length="106" mass="12059">MDRERNGVDLADCINGTDMVNMSVCVENIPGGNLKFFDRGENAFRLISRIDDNRFLCARTGKKITILFKIAHRDASDDGLPLWYFQFGHCCTFLLMARAPITLEQL</sequence>
<proteinExistence type="predicted"/>
<reference evidence="1" key="1">
    <citation type="submission" date="2020-10" db="EMBL/GenBank/DDBJ databases">
        <title>Taxonomic study of unclassified bacteria belonging to the class Ktedonobacteria.</title>
        <authorList>
            <person name="Yabe S."/>
            <person name="Wang C.M."/>
            <person name="Zheng Y."/>
            <person name="Sakai Y."/>
            <person name="Cavaletti L."/>
            <person name="Monciardini P."/>
            <person name="Donadio S."/>
        </authorList>
    </citation>
    <scope>NUCLEOTIDE SEQUENCE</scope>
    <source>
        <strain evidence="1">ID150040</strain>
    </source>
</reference>
<dbReference type="AlphaFoldDB" id="A0A8J3IKL7"/>
<protein>
    <submittedName>
        <fullName evidence="1">Uncharacterized protein</fullName>
    </submittedName>
</protein>
<accession>A0A8J3IKL7</accession>
<organism evidence="1 2">
    <name type="scientific">Reticulibacter mediterranei</name>
    <dbReference type="NCBI Taxonomy" id="2778369"/>
    <lineage>
        <taxon>Bacteria</taxon>
        <taxon>Bacillati</taxon>
        <taxon>Chloroflexota</taxon>
        <taxon>Ktedonobacteria</taxon>
        <taxon>Ktedonobacterales</taxon>
        <taxon>Reticulibacteraceae</taxon>
        <taxon>Reticulibacter</taxon>
    </lineage>
</organism>
<gene>
    <name evidence="1" type="ORF">KSF_030300</name>
</gene>